<dbReference type="Gene3D" id="1.20.140.40">
    <property type="entry name" value="Invertase/pectin methylesterase inhibitor family protein"/>
    <property type="match status" value="1"/>
</dbReference>
<keyword evidence="7" id="KW-1185">Reference proteome</keyword>
<evidence type="ECO:0000256" key="1">
    <source>
        <dbReference type="ARBA" id="ARBA00022729"/>
    </source>
</evidence>
<evidence type="ECO:0000313" key="7">
    <source>
        <dbReference type="Proteomes" id="UP000593562"/>
    </source>
</evidence>
<dbReference type="SUPFAM" id="SSF101148">
    <property type="entry name" value="Plant invertase/pectin methylesterase inhibitor"/>
    <property type="match status" value="1"/>
</dbReference>
<evidence type="ECO:0000259" key="5">
    <source>
        <dbReference type="SMART" id="SM00856"/>
    </source>
</evidence>
<protein>
    <submittedName>
        <fullName evidence="6">Cell wall / vacuolar inhibitor of fructosidase 2-like</fullName>
    </submittedName>
</protein>
<dbReference type="NCBIfam" id="TIGR01614">
    <property type="entry name" value="PME_inhib"/>
    <property type="match status" value="1"/>
</dbReference>
<evidence type="ECO:0000313" key="6">
    <source>
        <dbReference type="EMBL" id="KAF5751662.1"/>
    </source>
</evidence>
<gene>
    <name evidence="6" type="ORF">HS088_TW02G00678</name>
</gene>
<evidence type="ECO:0000256" key="3">
    <source>
        <dbReference type="ARBA" id="ARBA00038471"/>
    </source>
</evidence>
<dbReference type="CDD" id="cd14859">
    <property type="entry name" value="PMEI_like"/>
    <property type="match status" value="1"/>
</dbReference>
<name>A0A7J7DZ38_TRIWF</name>
<feature type="chain" id="PRO_5029780565" evidence="4">
    <location>
        <begin position="31"/>
        <end position="186"/>
    </location>
</feature>
<dbReference type="SMART" id="SM00856">
    <property type="entry name" value="PMEI"/>
    <property type="match status" value="1"/>
</dbReference>
<comment type="similarity">
    <text evidence="3">Belongs to the PMEI family.</text>
</comment>
<sequence length="186" mass="20480">MTKIQSFCFLCNLVSIFLVFLITITPSSVATRDVTELVHSVCNQTSNYTFCVESLYKDTRTPHADRYELAYVSFGFAYTNAMDTKDRITGLLRNESTSHEYGLDRLQRCDEDYDKAGPAIEIAFNDLNSETFFTLAGLAGIASDAAADCQVAFEGSGSSPLDSQNKNLKGLCEICVVISKLFTGAR</sequence>
<dbReference type="GO" id="GO:0004857">
    <property type="term" value="F:enzyme inhibitor activity"/>
    <property type="evidence" value="ECO:0007669"/>
    <property type="project" value="InterPro"/>
</dbReference>
<evidence type="ECO:0000256" key="2">
    <source>
        <dbReference type="ARBA" id="ARBA00023157"/>
    </source>
</evidence>
<keyword evidence="2" id="KW-1015">Disulfide bond</keyword>
<dbReference type="EMBL" id="JAAARO010000002">
    <property type="protein sequence ID" value="KAF5751662.1"/>
    <property type="molecule type" value="Genomic_DNA"/>
</dbReference>
<feature type="domain" description="Pectinesterase inhibitor" evidence="5">
    <location>
        <begin position="33"/>
        <end position="178"/>
    </location>
</feature>
<dbReference type="PANTHER" id="PTHR35357:SF8">
    <property type="entry name" value="OS01G0111000 PROTEIN"/>
    <property type="match status" value="1"/>
</dbReference>
<evidence type="ECO:0000256" key="4">
    <source>
        <dbReference type="SAM" id="SignalP"/>
    </source>
</evidence>
<accession>A0A7J7DZ38</accession>
<comment type="caution">
    <text evidence="6">The sequence shown here is derived from an EMBL/GenBank/DDBJ whole genome shotgun (WGS) entry which is preliminary data.</text>
</comment>
<dbReference type="Pfam" id="PF04043">
    <property type="entry name" value="PMEI"/>
    <property type="match status" value="1"/>
</dbReference>
<dbReference type="InParanoid" id="A0A7J7DZ38"/>
<keyword evidence="1 4" id="KW-0732">Signal</keyword>
<organism evidence="6 7">
    <name type="scientific">Tripterygium wilfordii</name>
    <name type="common">Thunder God vine</name>
    <dbReference type="NCBI Taxonomy" id="458696"/>
    <lineage>
        <taxon>Eukaryota</taxon>
        <taxon>Viridiplantae</taxon>
        <taxon>Streptophyta</taxon>
        <taxon>Embryophyta</taxon>
        <taxon>Tracheophyta</taxon>
        <taxon>Spermatophyta</taxon>
        <taxon>Magnoliopsida</taxon>
        <taxon>eudicotyledons</taxon>
        <taxon>Gunneridae</taxon>
        <taxon>Pentapetalae</taxon>
        <taxon>rosids</taxon>
        <taxon>fabids</taxon>
        <taxon>Celastrales</taxon>
        <taxon>Celastraceae</taxon>
        <taxon>Tripterygium</taxon>
    </lineage>
</organism>
<dbReference type="Proteomes" id="UP000593562">
    <property type="component" value="Unassembled WGS sequence"/>
</dbReference>
<dbReference type="InterPro" id="IPR035513">
    <property type="entry name" value="Invertase/methylesterase_inhib"/>
</dbReference>
<dbReference type="OrthoDB" id="1899876at2759"/>
<dbReference type="PANTHER" id="PTHR35357">
    <property type="entry name" value="OS02G0537100 PROTEIN"/>
    <property type="match status" value="1"/>
</dbReference>
<feature type="signal peptide" evidence="4">
    <location>
        <begin position="1"/>
        <end position="30"/>
    </location>
</feature>
<proteinExistence type="inferred from homology"/>
<reference evidence="6 7" key="1">
    <citation type="journal article" date="2020" name="Nat. Commun.">
        <title>Genome of Tripterygium wilfordii and identification of cytochrome P450 involved in triptolide biosynthesis.</title>
        <authorList>
            <person name="Tu L."/>
            <person name="Su P."/>
            <person name="Zhang Z."/>
            <person name="Gao L."/>
            <person name="Wang J."/>
            <person name="Hu T."/>
            <person name="Zhou J."/>
            <person name="Zhang Y."/>
            <person name="Zhao Y."/>
            <person name="Liu Y."/>
            <person name="Song Y."/>
            <person name="Tong Y."/>
            <person name="Lu Y."/>
            <person name="Yang J."/>
            <person name="Xu C."/>
            <person name="Jia M."/>
            <person name="Peters R.J."/>
            <person name="Huang L."/>
            <person name="Gao W."/>
        </authorList>
    </citation>
    <scope>NUCLEOTIDE SEQUENCE [LARGE SCALE GENOMIC DNA]</scope>
    <source>
        <strain evidence="7">cv. XIE 37</strain>
        <tissue evidence="6">Leaf</tissue>
    </source>
</reference>
<dbReference type="AlphaFoldDB" id="A0A7J7DZ38"/>
<dbReference type="InterPro" id="IPR006501">
    <property type="entry name" value="Pectinesterase_inhib_dom"/>
</dbReference>